<protein>
    <recommendedName>
        <fullName evidence="3">Lipoprotein</fullName>
    </recommendedName>
</protein>
<dbReference type="Proteomes" id="UP000242560">
    <property type="component" value="Unassembled WGS sequence"/>
</dbReference>
<dbReference type="PROSITE" id="PS51257">
    <property type="entry name" value="PROKAR_LIPOPROTEIN"/>
    <property type="match status" value="1"/>
</dbReference>
<dbReference type="EMBL" id="FORQ01000001">
    <property type="protein sequence ID" value="SFI56288.1"/>
    <property type="molecule type" value="Genomic_DNA"/>
</dbReference>
<keyword evidence="2" id="KW-1185">Reference proteome</keyword>
<sequence>MKFPYIIILLSILFSFFGCVQLYKIENNKYGEPILNDKAKYTFNEFLSEENSKKIDTTAYYIEVFEGRYYNEDEKNNPRIIIFHNDGFFKRESVKYFGKWNEVRGKNSVYYGGKYKIIGNKILFESFGRYPDMKRFYKRIYEARIEGNKIIFDDKNWISVFEKRKTLK</sequence>
<gene>
    <name evidence="1" type="ORF">SAMN05421638_0007</name>
</gene>
<proteinExistence type="predicted"/>
<dbReference type="RefSeq" id="WP_089817554.1">
    <property type="nucleotide sequence ID" value="NZ_FORQ01000001.1"/>
</dbReference>
<dbReference type="AlphaFoldDB" id="A0A1I3J8J6"/>
<reference evidence="2" key="1">
    <citation type="submission" date="2016-10" db="EMBL/GenBank/DDBJ databases">
        <authorList>
            <person name="Varghese N."/>
            <person name="Submissions S."/>
        </authorList>
    </citation>
    <scope>NUCLEOTIDE SEQUENCE [LARGE SCALE GENOMIC DNA]</scope>
    <source>
        <strain evidence="2">DSM 22251</strain>
    </source>
</reference>
<evidence type="ECO:0000313" key="1">
    <source>
        <dbReference type="EMBL" id="SFI56288.1"/>
    </source>
</evidence>
<evidence type="ECO:0000313" key="2">
    <source>
        <dbReference type="Proteomes" id="UP000242560"/>
    </source>
</evidence>
<accession>A0A1I3J8J6</accession>
<evidence type="ECO:0008006" key="3">
    <source>
        <dbReference type="Google" id="ProtNLM"/>
    </source>
</evidence>
<organism evidence="1 2">
    <name type="scientific">Kaistella treverensis</name>
    <dbReference type="NCBI Taxonomy" id="631455"/>
    <lineage>
        <taxon>Bacteria</taxon>
        <taxon>Pseudomonadati</taxon>
        <taxon>Bacteroidota</taxon>
        <taxon>Flavobacteriia</taxon>
        <taxon>Flavobacteriales</taxon>
        <taxon>Weeksellaceae</taxon>
        <taxon>Chryseobacterium group</taxon>
        <taxon>Kaistella</taxon>
    </lineage>
</organism>
<name>A0A1I3J8J6_9FLAO</name>